<dbReference type="PANTHER" id="PTHR36380:SF1">
    <property type="entry name" value="OS01G0755100 PROTEIN"/>
    <property type="match status" value="1"/>
</dbReference>
<feature type="compositionally biased region" description="Polar residues" evidence="2">
    <location>
        <begin position="476"/>
        <end position="486"/>
    </location>
</feature>
<evidence type="ECO:0000313" key="3">
    <source>
        <dbReference type="EMBL" id="GMH15881.1"/>
    </source>
</evidence>
<sequence length="809" mass="88448">MEESEKGASTSKKKEKMSLLDEDISKEFLSSWKSISVTDDDSFNFDTVTKGNKKAYDFGKLDMDFSLEGELDMISSFKVDMPGLDFSAPSKKSTGRSEWKSVEGNHQGKQDSVSPGFYFNELDDFFLESPLNKGGNKSNKEEGGEEFGYSNKNECCDSEIQLDDDNGALKATITKKTSELEDAGKSASEILISSQDDLYFTHGNNPSKSANLLDKVESMGVQICDEKTLTVTAQETDQLCHIAEKTSPKLSYCRPKEEDQSHLANKTTSKQSSAKLKTHDVSVQTLSGNHSTQAVISEQMVACSLDEKLDDGSYNIVDDLASYPGNMMLKDASSEQTTKSKNLTSKMSELRSYDIQGKMDCSRKVKGDLDTSATKVSRMMPHETYSGAENQIATSKLVQALVGRSLLKDNASAISQSKIPVAQDKSYSSLNQAFPARTKLATLGRNKLETVCLGSAAGSKQNDIKLTGNPIPHASKGNSAPHSSEGNTKDHVASRERCHGAAEKISDKLGVNSKTHDGQMTNHGPVLFGSEKNLKDDKSCGLEVQSSISLEWVNKHSYQDCEKLKPTKSSIKSIQNLKVSPIEGSKLTFVRAGMKMLPDLSRMKSSRTIIAEKNHPASSTGREETKSLGNSDKIYKSHMNSNMCHSIGTVNQASITPSFKRKTSEASDTCHVTLPSPKRLIAGDNRGFKEVSKEVVEEAQTGEHLFDRSAKHVSDDLLISTFDLPCAANVVELGMPLSIKSDINVQKAEAFTKGLEDLCSTLERQHEEAKELLVRAIVNDNNLLLLNHPIYQPKIILPASFVVSASIIS</sequence>
<comment type="caution">
    <text evidence="3">The sequence shown here is derived from an EMBL/GenBank/DDBJ whole genome shotgun (WGS) entry which is preliminary data.</text>
</comment>
<dbReference type="InterPro" id="IPR038777">
    <property type="entry name" value="At4g18490-like"/>
</dbReference>
<evidence type="ECO:0000256" key="1">
    <source>
        <dbReference type="SAM" id="Coils"/>
    </source>
</evidence>
<keyword evidence="4" id="KW-1185">Reference proteome</keyword>
<dbReference type="Proteomes" id="UP001279734">
    <property type="component" value="Unassembled WGS sequence"/>
</dbReference>
<accession>A0AAD3SSJ7</accession>
<feature type="compositionally biased region" description="Basic and acidic residues" evidence="2">
    <location>
        <begin position="487"/>
        <end position="507"/>
    </location>
</feature>
<dbReference type="PANTHER" id="PTHR36380">
    <property type="entry name" value="BNAA03G58330D PROTEIN"/>
    <property type="match status" value="1"/>
</dbReference>
<proteinExistence type="predicted"/>
<evidence type="ECO:0000256" key="2">
    <source>
        <dbReference type="SAM" id="MobiDB-lite"/>
    </source>
</evidence>
<keyword evidence="1" id="KW-0175">Coiled coil</keyword>
<feature type="compositionally biased region" description="Basic and acidic residues" evidence="2">
    <location>
        <begin position="95"/>
        <end position="109"/>
    </location>
</feature>
<organism evidence="3 4">
    <name type="scientific">Nepenthes gracilis</name>
    <name type="common">Slender pitcher plant</name>
    <dbReference type="NCBI Taxonomy" id="150966"/>
    <lineage>
        <taxon>Eukaryota</taxon>
        <taxon>Viridiplantae</taxon>
        <taxon>Streptophyta</taxon>
        <taxon>Embryophyta</taxon>
        <taxon>Tracheophyta</taxon>
        <taxon>Spermatophyta</taxon>
        <taxon>Magnoliopsida</taxon>
        <taxon>eudicotyledons</taxon>
        <taxon>Gunneridae</taxon>
        <taxon>Pentapetalae</taxon>
        <taxon>Caryophyllales</taxon>
        <taxon>Nepenthaceae</taxon>
        <taxon>Nepenthes</taxon>
    </lineage>
</organism>
<feature type="region of interest" description="Disordered" evidence="2">
    <location>
        <begin position="86"/>
        <end position="113"/>
    </location>
</feature>
<gene>
    <name evidence="3" type="ORF">Nepgr_017722</name>
</gene>
<dbReference type="AlphaFoldDB" id="A0AAD3SSJ7"/>
<feature type="coiled-coil region" evidence="1">
    <location>
        <begin position="752"/>
        <end position="779"/>
    </location>
</feature>
<dbReference type="EMBL" id="BSYO01000015">
    <property type="protein sequence ID" value="GMH15881.1"/>
    <property type="molecule type" value="Genomic_DNA"/>
</dbReference>
<name>A0AAD3SSJ7_NEPGR</name>
<feature type="region of interest" description="Disordered" evidence="2">
    <location>
        <begin position="253"/>
        <end position="276"/>
    </location>
</feature>
<feature type="region of interest" description="Disordered" evidence="2">
    <location>
        <begin position="462"/>
        <end position="530"/>
    </location>
</feature>
<protein>
    <submittedName>
        <fullName evidence="3">Uncharacterized protein</fullName>
    </submittedName>
</protein>
<feature type="compositionally biased region" description="Polar residues" evidence="2">
    <location>
        <begin position="262"/>
        <end position="276"/>
    </location>
</feature>
<evidence type="ECO:0000313" key="4">
    <source>
        <dbReference type="Proteomes" id="UP001279734"/>
    </source>
</evidence>
<reference evidence="3" key="1">
    <citation type="submission" date="2023-05" db="EMBL/GenBank/DDBJ databases">
        <title>Nepenthes gracilis genome sequencing.</title>
        <authorList>
            <person name="Fukushima K."/>
        </authorList>
    </citation>
    <scope>NUCLEOTIDE SEQUENCE</scope>
    <source>
        <strain evidence="3">SING2019-196</strain>
    </source>
</reference>